<dbReference type="Proteomes" id="UP001596398">
    <property type="component" value="Unassembled WGS sequence"/>
</dbReference>
<proteinExistence type="predicted"/>
<sequence length="400" mass="41367">MTFSRRRVLAALAAAGGAGALTGSGTAAMFTDSEGFDSALTTGAVDLVVEYDVRSGPSAGDAGVIDGPRVTLPLDELGAEHASGSTVLTFALPQGEGYVNNPAALWLAATCPEPAATRLADALRLTLSYFDCETDAVGTAIETGTLREVADRLGGGRRIDGDGDPATAPPACLTDEVCVLVEYELVGYVGSESVDLPLYFKAEQCRHDETPTNPFEGLFTATCEGSETPCPCCRTLGKLDFEENTQPGLGDSFAAPGVYSLPQNPEYGIDIYDTATKVDGGETETTGVAFRLVRLDEHGNPTDGVVPALCNVRVKAGRGSTPYERGTDDAPTVDTAGLPGSDGDGIVYAADDKGISHVTVCICTPEPDCPGCVDPSTDKGRKDDDDNGRPGNGNNGGPKK</sequence>
<protein>
    <recommendedName>
        <fullName evidence="4">SipW-cognate class signal peptide</fullName>
    </recommendedName>
</protein>
<dbReference type="InterPro" id="IPR006311">
    <property type="entry name" value="TAT_signal"/>
</dbReference>
<organism evidence="2 3">
    <name type="scientific">Halosegnis marinus</name>
    <dbReference type="NCBI Taxonomy" id="3034023"/>
    <lineage>
        <taxon>Archaea</taxon>
        <taxon>Methanobacteriati</taxon>
        <taxon>Methanobacteriota</taxon>
        <taxon>Stenosarchaea group</taxon>
        <taxon>Halobacteria</taxon>
        <taxon>Halobacteriales</taxon>
        <taxon>Natronomonadaceae</taxon>
        <taxon>Halosegnis</taxon>
    </lineage>
</organism>
<feature type="compositionally biased region" description="Gly residues" evidence="1">
    <location>
        <begin position="390"/>
        <end position="400"/>
    </location>
</feature>
<evidence type="ECO:0000256" key="1">
    <source>
        <dbReference type="SAM" id="MobiDB-lite"/>
    </source>
</evidence>
<feature type="region of interest" description="Disordered" evidence="1">
    <location>
        <begin position="365"/>
        <end position="400"/>
    </location>
</feature>
<dbReference type="RefSeq" id="WP_276235527.1">
    <property type="nucleotide sequence ID" value="NZ_CP119802.1"/>
</dbReference>
<reference evidence="2 3" key="1">
    <citation type="journal article" date="2019" name="Int. J. Syst. Evol. Microbiol.">
        <title>The Global Catalogue of Microorganisms (GCM) 10K type strain sequencing project: providing services to taxonomists for standard genome sequencing and annotation.</title>
        <authorList>
            <consortium name="The Broad Institute Genomics Platform"/>
            <consortium name="The Broad Institute Genome Sequencing Center for Infectious Disease"/>
            <person name="Wu L."/>
            <person name="Ma J."/>
        </authorList>
    </citation>
    <scope>NUCLEOTIDE SEQUENCE [LARGE SCALE GENOMIC DNA]</scope>
    <source>
        <strain evidence="2 3">DT85</strain>
    </source>
</reference>
<comment type="caution">
    <text evidence="2">The sequence shown here is derived from an EMBL/GenBank/DDBJ whole genome shotgun (WGS) entry which is preliminary data.</text>
</comment>
<name>A0ABD5ZMX2_9EURY</name>
<gene>
    <name evidence="2" type="ORF">ACFQJ4_04220</name>
</gene>
<dbReference type="EMBL" id="JBHTAP010000001">
    <property type="protein sequence ID" value="MFC7234519.1"/>
    <property type="molecule type" value="Genomic_DNA"/>
</dbReference>
<accession>A0ABD5ZMX2</accession>
<evidence type="ECO:0000313" key="2">
    <source>
        <dbReference type="EMBL" id="MFC7234519.1"/>
    </source>
</evidence>
<dbReference type="PROSITE" id="PS51318">
    <property type="entry name" value="TAT"/>
    <property type="match status" value="1"/>
</dbReference>
<dbReference type="GeneID" id="79266187"/>
<keyword evidence="3" id="KW-1185">Reference proteome</keyword>
<feature type="compositionally biased region" description="Basic and acidic residues" evidence="1">
    <location>
        <begin position="376"/>
        <end position="388"/>
    </location>
</feature>
<evidence type="ECO:0008006" key="4">
    <source>
        <dbReference type="Google" id="ProtNLM"/>
    </source>
</evidence>
<dbReference type="AlphaFoldDB" id="A0ABD5ZMX2"/>
<feature type="region of interest" description="Disordered" evidence="1">
    <location>
        <begin position="318"/>
        <end position="338"/>
    </location>
</feature>
<evidence type="ECO:0000313" key="3">
    <source>
        <dbReference type="Proteomes" id="UP001596398"/>
    </source>
</evidence>